<protein>
    <recommendedName>
        <fullName evidence="1">Peptidase S1 domain-containing protein</fullName>
    </recommendedName>
</protein>
<sequence length="54" mass="5785">MAVTEGNGHPNNGDSGGPLFVDGWQVGVASVSKSPAMYTPIHPHRAWIRNTTRI</sequence>
<gene>
    <name evidence="2" type="ORF">GCM10010201_08040</name>
</gene>
<organism evidence="2 3">
    <name type="scientific">Pilimelia columellifera subsp. columellifera</name>
    <dbReference type="NCBI Taxonomy" id="706583"/>
    <lineage>
        <taxon>Bacteria</taxon>
        <taxon>Bacillati</taxon>
        <taxon>Actinomycetota</taxon>
        <taxon>Actinomycetes</taxon>
        <taxon>Micromonosporales</taxon>
        <taxon>Micromonosporaceae</taxon>
        <taxon>Pilimelia</taxon>
    </lineage>
</organism>
<name>A0ABP6ACJ6_9ACTN</name>
<accession>A0ABP6ACJ6</accession>
<dbReference type="Proteomes" id="UP001499978">
    <property type="component" value="Unassembled WGS sequence"/>
</dbReference>
<reference evidence="3" key="1">
    <citation type="journal article" date="2019" name="Int. J. Syst. Evol. Microbiol.">
        <title>The Global Catalogue of Microorganisms (GCM) 10K type strain sequencing project: providing services to taxonomists for standard genome sequencing and annotation.</title>
        <authorList>
            <consortium name="The Broad Institute Genomics Platform"/>
            <consortium name="The Broad Institute Genome Sequencing Center for Infectious Disease"/>
            <person name="Wu L."/>
            <person name="Ma J."/>
        </authorList>
    </citation>
    <scope>NUCLEOTIDE SEQUENCE [LARGE SCALE GENOMIC DNA]</scope>
    <source>
        <strain evidence="3">JCM 3367</strain>
    </source>
</reference>
<proteinExistence type="predicted"/>
<dbReference type="InterPro" id="IPR001254">
    <property type="entry name" value="Trypsin_dom"/>
</dbReference>
<dbReference type="SUPFAM" id="SSF50494">
    <property type="entry name" value="Trypsin-like serine proteases"/>
    <property type="match status" value="1"/>
</dbReference>
<comment type="caution">
    <text evidence="2">The sequence shown here is derived from an EMBL/GenBank/DDBJ whole genome shotgun (WGS) entry which is preliminary data.</text>
</comment>
<keyword evidence="3" id="KW-1185">Reference proteome</keyword>
<dbReference type="Gene3D" id="2.40.10.10">
    <property type="entry name" value="Trypsin-like serine proteases"/>
    <property type="match status" value="1"/>
</dbReference>
<dbReference type="InterPro" id="IPR009003">
    <property type="entry name" value="Peptidase_S1_PA"/>
</dbReference>
<dbReference type="EMBL" id="BAAARY010000002">
    <property type="protein sequence ID" value="GAA2514370.1"/>
    <property type="molecule type" value="Genomic_DNA"/>
</dbReference>
<dbReference type="InterPro" id="IPR043504">
    <property type="entry name" value="Peptidase_S1_PA_chymotrypsin"/>
</dbReference>
<evidence type="ECO:0000259" key="1">
    <source>
        <dbReference type="Pfam" id="PF00089"/>
    </source>
</evidence>
<evidence type="ECO:0000313" key="2">
    <source>
        <dbReference type="EMBL" id="GAA2514370.1"/>
    </source>
</evidence>
<feature type="domain" description="Peptidase S1" evidence="1">
    <location>
        <begin position="7"/>
        <end position="48"/>
    </location>
</feature>
<dbReference type="Pfam" id="PF00089">
    <property type="entry name" value="Trypsin"/>
    <property type="match status" value="1"/>
</dbReference>
<dbReference type="RefSeq" id="WP_344168390.1">
    <property type="nucleotide sequence ID" value="NZ_BAAARY010000002.1"/>
</dbReference>
<evidence type="ECO:0000313" key="3">
    <source>
        <dbReference type="Proteomes" id="UP001499978"/>
    </source>
</evidence>